<evidence type="ECO:0000256" key="6">
    <source>
        <dbReference type="ARBA" id="ARBA00022792"/>
    </source>
</evidence>
<keyword evidence="10 13" id="KW-0472">Membrane</keyword>
<dbReference type="SUPFAM" id="SSF81514">
    <property type="entry name" value="Subunit X (non-heme 7 kDa protein) of cytochrome bc1 complex (Ubiquinol-cytochrome c reductase)"/>
    <property type="match status" value="1"/>
</dbReference>
<comment type="caution">
    <text evidence="14">The sequence shown here is derived from an EMBL/GenBank/DDBJ whole genome shotgun (WGS) entry which is preliminary data.</text>
</comment>
<keyword evidence="3" id="KW-0813">Transport</keyword>
<evidence type="ECO:0000256" key="5">
    <source>
        <dbReference type="ARBA" id="ARBA00022692"/>
    </source>
</evidence>
<evidence type="ECO:0000256" key="8">
    <source>
        <dbReference type="ARBA" id="ARBA00022989"/>
    </source>
</evidence>
<evidence type="ECO:0000256" key="11">
    <source>
        <dbReference type="ARBA" id="ARBA00044247"/>
    </source>
</evidence>
<feature type="transmembrane region" description="Helical" evidence="13">
    <location>
        <begin position="79"/>
        <end position="99"/>
    </location>
</feature>
<accession>A0AAN8ZIK6</accession>
<evidence type="ECO:0000256" key="9">
    <source>
        <dbReference type="ARBA" id="ARBA00023128"/>
    </source>
</evidence>
<dbReference type="GO" id="GO:0045275">
    <property type="term" value="C:respiratory chain complex III"/>
    <property type="evidence" value="ECO:0007669"/>
    <property type="project" value="InterPro"/>
</dbReference>
<dbReference type="EMBL" id="JBAMMX010000004">
    <property type="protein sequence ID" value="KAK6942584.1"/>
    <property type="molecule type" value="Genomic_DNA"/>
</dbReference>
<keyword evidence="9" id="KW-0496">Mitochondrion</keyword>
<dbReference type="AlphaFoldDB" id="A0AAN8ZIK6"/>
<comment type="subcellular location">
    <subcellularLocation>
        <location evidence="1">Mitochondrion inner membrane</location>
        <topology evidence="1">Single-pass membrane protein</topology>
    </subcellularLocation>
</comment>
<dbReference type="InterPro" id="IPR036656">
    <property type="entry name" value="QCR9_sf"/>
</dbReference>
<evidence type="ECO:0000256" key="12">
    <source>
        <dbReference type="ARBA" id="ARBA00076299"/>
    </source>
</evidence>
<proteinExistence type="inferred from homology"/>
<keyword evidence="8 13" id="KW-1133">Transmembrane helix</keyword>
<dbReference type="InterPro" id="IPR008027">
    <property type="entry name" value="QCR9"/>
</dbReference>
<keyword evidence="7" id="KW-0249">Electron transport</keyword>
<gene>
    <name evidence="14" type="ORF">RJ641_027961</name>
</gene>
<evidence type="ECO:0000256" key="13">
    <source>
        <dbReference type="SAM" id="Phobius"/>
    </source>
</evidence>
<evidence type="ECO:0000256" key="1">
    <source>
        <dbReference type="ARBA" id="ARBA00004434"/>
    </source>
</evidence>
<evidence type="ECO:0000256" key="3">
    <source>
        <dbReference type="ARBA" id="ARBA00022448"/>
    </source>
</evidence>
<evidence type="ECO:0000256" key="2">
    <source>
        <dbReference type="ARBA" id="ARBA00007856"/>
    </source>
</evidence>
<dbReference type="Gene3D" id="1.20.5.260">
    <property type="entry name" value="Cytochrome b-c1 complex subunit 9"/>
    <property type="match status" value="1"/>
</dbReference>
<keyword evidence="15" id="KW-1185">Reference proteome</keyword>
<evidence type="ECO:0000313" key="14">
    <source>
        <dbReference type="EMBL" id="KAK6942584.1"/>
    </source>
</evidence>
<evidence type="ECO:0000313" key="15">
    <source>
        <dbReference type="Proteomes" id="UP001370490"/>
    </source>
</evidence>
<dbReference type="PANTHER" id="PTHR12980:SF0">
    <property type="entry name" value="CYTOCHROME B-C1 COMPLEX SUBUNIT 9"/>
    <property type="match status" value="1"/>
</dbReference>
<keyword evidence="5 13" id="KW-0812">Transmembrane</keyword>
<dbReference type="GO" id="GO:0006122">
    <property type="term" value="P:mitochondrial electron transport, ubiquinol to cytochrome c"/>
    <property type="evidence" value="ECO:0007669"/>
    <property type="project" value="InterPro"/>
</dbReference>
<reference evidence="14 15" key="1">
    <citation type="submission" date="2023-12" db="EMBL/GenBank/DDBJ databases">
        <title>A high-quality genome assembly for Dillenia turbinata (Dilleniales).</title>
        <authorList>
            <person name="Chanderbali A."/>
        </authorList>
    </citation>
    <scope>NUCLEOTIDE SEQUENCE [LARGE SCALE GENOMIC DNA]</scope>
    <source>
        <strain evidence="14">LSX21</strain>
        <tissue evidence="14">Leaf</tissue>
    </source>
</reference>
<dbReference type="PANTHER" id="PTHR12980">
    <property type="entry name" value="UBIQUINOL-CYTOCHROME C REDUCTASE COMPLEX, SUBUNIT X"/>
    <property type="match status" value="1"/>
</dbReference>
<comment type="similarity">
    <text evidence="2">Belongs to the UQCR10/QCR9 family.</text>
</comment>
<evidence type="ECO:0000256" key="4">
    <source>
        <dbReference type="ARBA" id="ARBA00022660"/>
    </source>
</evidence>
<sequence>MASAARASAGGGLFEGLYKVIMRRNSVYVTFVVAGAFLGERAVDYGVKKLWESQNVGVGLEILHLVIRLGITETGQLDLWIHCGILFLVTALRALLQLLRTMFQNDMKTSLSWAQESQRNELLPTLSFWLCGSWNEL</sequence>
<name>A0AAN8ZIK6_9MAGN</name>
<organism evidence="14 15">
    <name type="scientific">Dillenia turbinata</name>
    <dbReference type="NCBI Taxonomy" id="194707"/>
    <lineage>
        <taxon>Eukaryota</taxon>
        <taxon>Viridiplantae</taxon>
        <taxon>Streptophyta</taxon>
        <taxon>Embryophyta</taxon>
        <taxon>Tracheophyta</taxon>
        <taxon>Spermatophyta</taxon>
        <taxon>Magnoliopsida</taxon>
        <taxon>eudicotyledons</taxon>
        <taxon>Gunneridae</taxon>
        <taxon>Pentapetalae</taxon>
        <taxon>Dilleniales</taxon>
        <taxon>Dilleniaceae</taxon>
        <taxon>Dillenia</taxon>
    </lineage>
</organism>
<evidence type="ECO:0000256" key="10">
    <source>
        <dbReference type="ARBA" id="ARBA00023136"/>
    </source>
</evidence>
<dbReference type="FunFam" id="1.20.5.260:FF:000002">
    <property type="entry name" value="cytochrome b-c1 complex subunit 9"/>
    <property type="match status" value="1"/>
</dbReference>
<evidence type="ECO:0000256" key="7">
    <source>
        <dbReference type="ARBA" id="ARBA00022982"/>
    </source>
</evidence>
<keyword evidence="6" id="KW-0999">Mitochondrion inner membrane</keyword>
<protein>
    <recommendedName>
        <fullName evidence="11">Complex III subunit 9</fullName>
    </recommendedName>
    <alternativeName>
        <fullName evidence="12">Complex III subunit X</fullName>
    </alternativeName>
</protein>
<dbReference type="GO" id="GO:0005743">
    <property type="term" value="C:mitochondrial inner membrane"/>
    <property type="evidence" value="ECO:0007669"/>
    <property type="project" value="UniProtKB-SubCell"/>
</dbReference>
<dbReference type="Proteomes" id="UP001370490">
    <property type="component" value="Unassembled WGS sequence"/>
</dbReference>
<keyword evidence="4" id="KW-0679">Respiratory chain</keyword>
<dbReference type="Pfam" id="PF05365">
    <property type="entry name" value="UCR_UQCRX_QCR9"/>
    <property type="match status" value="1"/>
</dbReference>